<dbReference type="EMBL" id="KI964795">
    <property type="protein sequence ID" value="EUC28670.1"/>
    <property type="molecule type" value="Genomic_DNA"/>
</dbReference>
<feature type="region of interest" description="Disordered" evidence="1">
    <location>
        <begin position="1"/>
        <end position="53"/>
    </location>
</feature>
<name>W6XU74_COCC2</name>
<dbReference type="AlphaFoldDB" id="W6XU74"/>
<dbReference type="RefSeq" id="XP_007717026.1">
    <property type="nucleotide sequence ID" value="XM_007718836.1"/>
</dbReference>
<gene>
    <name evidence="2" type="ORF">COCCADRAFT_108536</name>
</gene>
<dbReference type="GeneID" id="19143749"/>
<dbReference type="Proteomes" id="UP000053841">
    <property type="component" value="Unassembled WGS sequence"/>
</dbReference>
<evidence type="ECO:0000313" key="3">
    <source>
        <dbReference type="Proteomes" id="UP000053841"/>
    </source>
</evidence>
<reference evidence="2 3" key="1">
    <citation type="journal article" date="2013" name="PLoS Genet.">
        <title>Comparative genome structure, secondary metabolite, and effector coding capacity across Cochliobolus pathogens.</title>
        <authorList>
            <person name="Condon B.J."/>
            <person name="Leng Y."/>
            <person name="Wu D."/>
            <person name="Bushley K.E."/>
            <person name="Ohm R.A."/>
            <person name="Otillar R."/>
            <person name="Martin J."/>
            <person name="Schackwitz W."/>
            <person name="Grimwood J."/>
            <person name="MohdZainudin N."/>
            <person name="Xue C."/>
            <person name="Wang R."/>
            <person name="Manning V.A."/>
            <person name="Dhillon B."/>
            <person name="Tu Z.J."/>
            <person name="Steffenson B.J."/>
            <person name="Salamov A."/>
            <person name="Sun H."/>
            <person name="Lowry S."/>
            <person name="LaButti K."/>
            <person name="Han J."/>
            <person name="Copeland A."/>
            <person name="Lindquist E."/>
            <person name="Barry K."/>
            <person name="Schmutz J."/>
            <person name="Baker S.E."/>
            <person name="Ciuffetti L.M."/>
            <person name="Grigoriev I.V."/>
            <person name="Zhong S."/>
            <person name="Turgeon B.G."/>
        </authorList>
    </citation>
    <scope>NUCLEOTIDE SEQUENCE [LARGE SCALE GENOMIC DNA]</scope>
    <source>
        <strain evidence="2 3">26-R-13</strain>
    </source>
</reference>
<keyword evidence="3" id="KW-1185">Reference proteome</keyword>
<dbReference type="OrthoDB" id="10587690at2759"/>
<protein>
    <submittedName>
        <fullName evidence="2">Uncharacterized protein</fullName>
    </submittedName>
</protein>
<dbReference type="KEGG" id="bze:COCCADRAFT_108536"/>
<accession>W6XU74</accession>
<feature type="compositionally biased region" description="Basic and acidic residues" evidence="1">
    <location>
        <begin position="31"/>
        <end position="40"/>
    </location>
</feature>
<evidence type="ECO:0000313" key="2">
    <source>
        <dbReference type="EMBL" id="EUC28670.1"/>
    </source>
</evidence>
<organism evidence="2 3">
    <name type="scientific">Cochliobolus carbonum (strain 26-R-13)</name>
    <name type="common">Maize leaf spot fungus</name>
    <name type="synonym">Bipolaris zeicola</name>
    <dbReference type="NCBI Taxonomy" id="930089"/>
    <lineage>
        <taxon>Eukaryota</taxon>
        <taxon>Fungi</taxon>
        <taxon>Dikarya</taxon>
        <taxon>Ascomycota</taxon>
        <taxon>Pezizomycotina</taxon>
        <taxon>Dothideomycetes</taxon>
        <taxon>Pleosporomycetidae</taxon>
        <taxon>Pleosporales</taxon>
        <taxon>Pleosporineae</taxon>
        <taxon>Pleosporaceae</taxon>
        <taxon>Bipolaris</taxon>
    </lineage>
</organism>
<dbReference type="HOGENOM" id="CLU_2170632_0_0_1"/>
<proteinExistence type="predicted"/>
<evidence type="ECO:0000256" key="1">
    <source>
        <dbReference type="SAM" id="MobiDB-lite"/>
    </source>
</evidence>
<sequence length="110" mass="11784">MYISVPEPEAARTHPPPPPPHRRSPHSSHPQLRDGLDRPPRVSGVSDPAVSSITKESIAQAHMPTHLPALTRALFGLHLLLRSVQPGPPFTLLCFHCPASTASVSTLSPA</sequence>